<dbReference type="InterPro" id="IPR011009">
    <property type="entry name" value="Kinase-like_dom_sf"/>
</dbReference>
<dbReference type="SUPFAM" id="SSF52540">
    <property type="entry name" value="P-loop containing nucleoside triphosphate hydrolases"/>
    <property type="match status" value="1"/>
</dbReference>
<dbReference type="PANTHER" id="PTHR47691:SF3">
    <property type="entry name" value="HTH-TYPE TRANSCRIPTIONAL REGULATOR RV0890C-RELATED"/>
    <property type="match status" value="1"/>
</dbReference>
<keyword evidence="1 3" id="KW-0547">Nucleotide-binding</keyword>
<dbReference type="InterPro" id="IPR027417">
    <property type="entry name" value="P-loop_NTPase"/>
</dbReference>
<keyword evidence="8" id="KW-1185">Reference proteome</keyword>
<dbReference type="CDD" id="cd14014">
    <property type="entry name" value="STKc_PknB_like"/>
    <property type="match status" value="1"/>
</dbReference>
<dbReference type="InterPro" id="IPR000719">
    <property type="entry name" value="Prot_kinase_dom"/>
</dbReference>
<dbReference type="PROSITE" id="PS00108">
    <property type="entry name" value="PROTEIN_KINASE_ST"/>
    <property type="match status" value="1"/>
</dbReference>
<gene>
    <name evidence="7" type="ORF">JWS13_31675</name>
</gene>
<dbReference type="Gene3D" id="1.10.10.10">
    <property type="entry name" value="Winged helix-like DNA-binding domain superfamily/Winged helix DNA-binding domain"/>
    <property type="match status" value="1"/>
</dbReference>
<reference evidence="7 8" key="2">
    <citation type="journal article" date="2022" name="Arch. Microbiol.">
        <title>Rhodococcus pseudokoreensis sp. nov. isolated from the rhizosphere of young M26 apple rootstocks.</title>
        <authorList>
            <person name="Kampfer P."/>
            <person name="Glaeser S.P."/>
            <person name="Blom J."/>
            <person name="Wolf J."/>
            <person name="Benning S."/>
            <person name="Schloter M."/>
            <person name="Neumann-Schaal M."/>
        </authorList>
    </citation>
    <scope>NUCLEOTIDE SEQUENCE [LARGE SCALE GENOMIC DNA]</scope>
    <source>
        <strain evidence="7 8">R79</strain>
    </source>
</reference>
<dbReference type="Gene3D" id="1.10.510.10">
    <property type="entry name" value="Transferase(Phosphotransferase) domain 1"/>
    <property type="match status" value="1"/>
</dbReference>
<dbReference type="Gene3D" id="3.40.50.300">
    <property type="entry name" value="P-loop containing nucleotide triphosphate hydrolases"/>
    <property type="match status" value="1"/>
</dbReference>
<keyword evidence="7" id="KW-0808">Transferase</keyword>
<dbReference type="Gene3D" id="3.30.200.20">
    <property type="entry name" value="Phosphorylase Kinase, domain 1"/>
    <property type="match status" value="1"/>
</dbReference>
<reference evidence="7 8" key="1">
    <citation type="journal article" date="2021" name="Microbiol. Resour. Announc.">
        <title>Complete Genome Sequences of Two Rhodococcus sp. Strains with Large and Linear Chromosomes, Isolated from Apple Rhizosphere.</title>
        <authorList>
            <person name="Benning S."/>
            <person name="Brugnone N."/>
            <person name="Siani R."/>
            <person name="Kublik S."/>
            <person name="Schloter M."/>
            <person name="Rad V."/>
        </authorList>
    </citation>
    <scope>NUCLEOTIDE SEQUENCE [LARGE SCALE GENOMIC DNA]</scope>
    <source>
        <strain evidence="7 8">R79</strain>
    </source>
</reference>
<accession>A0A974ZWE6</accession>
<dbReference type="PROSITE" id="PS50043">
    <property type="entry name" value="HTH_LUXR_2"/>
    <property type="match status" value="1"/>
</dbReference>
<evidence type="ECO:0000259" key="5">
    <source>
        <dbReference type="PROSITE" id="PS50011"/>
    </source>
</evidence>
<dbReference type="InterPro" id="IPR016032">
    <property type="entry name" value="Sig_transdc_resp-reg_C-effctor"/>
</dbReference>
<dbReference type="InterPro" id="IPR008271">
    <property type="entry name" value="Ser/Thr_kinase_AS"/>
</dbReference>
<dbReference type="PRINTS" id="PR00038">
    <property type="entry name" value="HTHLUXR"/>
</dbReference>
<evidence type="ECO:0000259" key="6">
    <source>
        <dbReference type="PROSITE" id="PS50043"/>
    </source>
</evidence>
<dbReference type="Pfam" id="PF00069">
    <property type="entry name" value="Pkinase"/>
    <property type="match status" value="1"/>
</dbReference>
<sequence length="1097" mass="119099">MATDGDPLRTQRDTDTATTDELRAAGFDDAREIGRGGFGVVYRCSQSALDRAVAVKVLSGDLDDESRARFLREQRAMGRLTGHPNVVSVLEVGVTPSGRPFLVMPYHPQDSLDTLIRQHGPLTDAEALRLGVKIAGALETAHRFGIVHRDVKPSNILLTDYDEPALTDFGIAHITGGFQTATGTITGSPAFTAPEVLEGDTPSPSSDVYGLGATLFAALTGHAAFERRSGEQVVAQFLRITTQPTPDLRESGIDPDVAAVLEQAMSRDAHQRPSAATLGETLQDIQFRRGDPVDAMALGPDPDADGPPERPARPPTGRSTGSSGSPTNGSLPLDLTSFVGRRKELAEARKLLSASRLVTLTGIGGVGKTRLALRVATTIRKAFDDGVRLVELGELRDGSLLGEVVAAGLGLRQRSPRPLQTLVEFLEPRDMLLVLDNCEQVVDAAADLTETVLRTCPGLRILATSRETLDVAGEAALRVRPLALPDSDTEPSLKSLPGYDAVTLFAERAATAVPGFEVTEDNAATVARICIRLDGLPLAIELAAARLRSMSPEQILERLTNRYELLTRGSRGAPTRQQTLRWSIDWSYDLCIPAEQQLWSRLSVFAGSFELDAAEEVSMFDAEPAGLIDLVASLVDKSILIREGSGAVVRFRMLETLREYGREKLEQDGTLPDLRRRHHSWYRHFARQAESEWIGPRQVAWLARLEREQPNLREAMEYGLSTAADSAEAGLEIATALYPFWVSRGLLREGRRWLDRALAQEGEHDTALRVKALHAAGILASRHEDLERAAELIEEGRVLAETRGTAFDRALMVQADGAHAVHGGNPERAVSSFTESLEVLRGGRNLLAHVTALHALGLAHEILGHAEDATRCLDEAIRITESHGESVYLGRSSLTLGLVRWREGGDRDRAVQLLRKGLELARVVDDPFGATWCLEILAWISSRENDFHRAAVLLAAAERLRRRVGTSIVQIPDLTESHRECELVTRRSLGARAFETASREGEALGFTAAAAYALGERLPAAPRRGDPAAALTKRERQVADLVAQGLTNKAIAARLVISQRTAQGHVEHVLAKLGFSSRAQIAAWVTELSADLGGPRP</sequence>
<feature type="compositionally biased region" description="Low complexity" evidence="4">
    <location>
        <begin position="315"/>
        <end position="327"/>
    </location>
</feature>
<feature type="domain" description="Protein kinase" evidence="5">
    <location>
        <begin position="27"/>
        <end position="287"/>
    </location>
</feature>
<dbReference type="Proteomes" id="UP000662986">
    <property type="component" value="Chromosome"/>
</dbReference>
<dbReference type="SUPFAM" id="SSF56112">
    <property type="entry name" value="Protein kinase-like (PK-like)"/>
    <property type="match status" value="1"/>
</dbReference>
<dbReference type="SUPFAM" id="SSF48452">
    <property type="entry name" value="TPR-like"/>
    <property type="match status" value="1"/>
</dbReference>
<dbReference type="InterPro" id="IPR000792">
    <property type="entry name" value="Tscrpt_reg_LuxR_C"/>
</dbReference>
<dbReference type="GO" id="GO:0016301">
    <property type="term" value="F:kinase activity"/>
    <property type="evidence" value="ECO:0007669"/>
    <property type="project" value="UniProtKB-KW"/>
</dbReference>
<dbReference type="SUPFAM" id="SSF46894">
    <property type="entry name" value="C-terminal effector domain of the bipartite response regulators"/>
    <property type="match status" value="1"/>
</dbReference>
<dbReference type="SMART" id="SM00421">
    <property type="entry name" value="HTH_LUXR"/>
    <property type="match status" value="1"/>
</dbReference>
<dbReference type="PANTHER" id="PTHR47691">
    <property type="entry name" value="REGULATOR-RELATED"/>
    <property type="match status" value="1"/>
</dbReference>
<dbReference type="InterPro" id="IPR036388">
    <property type="entry name" value="WH-like_DNA-bd_sf"/>
</dbReference>
<dbReference type="Pfam" id="PF00196">
    <property type="entry name" value="GerE"/>
    <property type="match status" value="1"/>
</dbReference>
<dbReference type="PROSITE" id="PS00107">
    <property type="entry name" value="PROTEIN_KINASE_ATP"/>
    <property type="match status" value="1"/>
</dbReference>
<protein>
    <submittedName>
        <fullName evidence="7">Protein kinase</fullName>
    </submittedName>
</protein>
<evidence type="ECO:0000256" key="4">
    <source>
        <dbReference type="SAM" id="MobiDB-lite"/>
    </source>
</evidence>
<dbReference type="EMBL" id="CP070619">
    <property type="protein sequence ID" value="QSE92830.1"/>
    <property type="molecule type" value="Genomic_DNA"/>
</dbReference>
<proteinExistence type="predicted"/>
<evidence type="ECO:0000313" key="7">
    <source>
        <dbReference type="EMBL" id="QSE92830.1"/>
    </source>
</evidence>
<dbReference type="CDD" id="cd06170">
    <property type="entry name" value="LuxR_C_like"/>
    <property type="match status" value="1"/>
</dbReference>
<dbReference type="PROSITE" id="PS50011">
    <property type="entry name" value="PROTEIN_KINASE_DOM"/>
    <property type="match status" value="1"/>
</dbReference>
<evidence type="ECO:0000256" key="3">
    <source>
        <dbReference type="PROSITE-ProRule" id="PRU10141"/>
    </source>
</evidence>
<keyword evidence="2 3" id="KW-0067">ATP-binding</keyword>
<dbReference type="RefSeq" id="WP_206009281.1">
    <property type="nucleotide sequence ID" value="NZ_CP070619.1"/>
</dbReference>
<dbReference type="Gene3D" id="1.25.40.10">
    <property type="entry name" value="Tetratricopeptide repeat domain"/>
    <property type="match status" value="1"/>
</dbReference>
<evidence type="ECO:0000256" key="2">
    <source>
        <dbReference type="ARBA" id="ARBA00022840"/>
    </source>
</evidence>
<feature type="binding site" evidence="3">
    <location>
        <position position="56"/>
    </location>
    <ligand>
        <name>ATP</name>
        <dbReference type="ChEBI" id="CHEBI:30616"/>
    </ligand>
</feature>
<name>A0A974ZWE6_9NOCA</name>
<organism evidence="7 8">
    <name type="scientific">Rhodococcus pseudokoreensis</name>
    <dbReference type="NCBI Taxonomy" id="2811421"/>
    <lineage>
        <taxon>Bacteria</taxon>
        <taxon>Bacillati</taxon>
        <taxon>Actinomycetota</taxon>
        <taxon>Actinomycetes</taxon>
        <taxon>Mycobacteriales</taxon>
        <taxon>Nocardiaceae</taxon>
        <taxon>Rhodococcus</taxon>
    </lineage>
</organism>
<evidence type="ECO:0000256" key="1">
    <source>
        <dbReference type="ARBA" id="ARBA00022741"/>
    </source>
</evidence>
<feature type="region of interest" description="Disordered" evidence="4">
    <location>
        <begin position="292"/>
        <end position="334"/>
    </location>
</feature>
<dbReference type="SMART" id="SM00220">
    <property type="entry name" value="S_TKc"/>
    <property type="match status" value="1"/>
</dbReference>
<dbReference type="Pfam" id="PF25872">
    <property type="entry name" value="HTH_77"/>
    <property type="match status" value="1"/>
</dbReference>
<dbReference type="InterPro" id="IPR011990">
    <property type="entry name" value="TPR-like_helical_dom_sf"/>
</dbReference>
<feature type="domain" description="HTH luxR-type" evidence="6">
    <location>
        <begin position="1024"/>
        <end position="1089"/>
    </location>
</feature>
<dbReference type="InterPro" id="IPR058852">
    <property type="entry name" value="HTH_77"/>
</dbReference>
<evidence type="ECO:0000313" key="8">
    <source>
        <dbReference type="Proteomes" id="UP000662986"/>
    </source>
</evidence>
<dbReference type="InterPro" id="IPR017441">
    <property type="entry name" value="Protein_kinase_ATP_BS"/>
</dbReference>
<keyword evidence="7" id="KW-0418">Kinase</keyword>
<dbReference type="PRINTS" id="PR00364">
    <property type="entry name" value="DISEASERSIST"/>
</dbReference>